<proteinExistence type="predicted"/>
<dbReference type="EMBL" id="OX465077">
    <property type="protein sequence ID" value="CAI9268090.1"/>
    <property type="molecule type" value="Genomic_DNA"/>
</dbReference>
<accession>A0AA35VKN6</accession>
<evidence type="ECO:0008006" key="3">
    <source>
        <dbReference type="Google" id="ProtNLM"/>
    </source>
</evidence>
<evidence type="ECO:0000313" key="2">
    <source>
        <dbReference type="Proteomes" id="UP001177003"/>
    </source>
</evidence>
<dbReference type="Proteomes" id="UP001177003">
    <property type="component" value="Chromosome 1"/>
</dbReference>
<dbReference type="AlphaFoldDB" id="A0AA35VKN6"/>
<evidence type="ECO:0000313" key="1">
    <source>
        <dbReference type="EMBL" id="CAI9268090.1"/>
    </source>
</evidence>
<gene>
    <name evidence="1" type="ORF">LSALG_LOCUS8536</name>
</gene>
<dbReference type="InterPro" id="IPR038765">
    <property type="entry name" value="Papain-like_cys_pep_sf"/>
</dbReference>
<reference evidence="1" key="1">
    <citation type="submission" date="2023-04" db="EMBL/GenBank/DDBJ databases">
        <authorList>
            <person name="Vijverberg K."/>
            <person name="Xiong W."/>
            <person name="Schranz E."/>
        </authorList>
    </citation>
    <scope>NUCLEOTIDE SEQUENCE</scope>
</reference>
<organism evidence="1 2">
    <name type="scientific">Lactuca saligna</name>
    <name type="common">Willowleaf lettuce</name>
    <dbReference type="NCBI Taxonomy" id="75948"/>
    <lineage>
        <taxon>Eukaryota</taxon>
        <taxon>Viridiplantae</taxon>
        <taxon>Streptophyta</taxon>
        <taxon>Embryophyta</taxon>
        <taxon>Tracheophyta</taxon>
        <taxon>Spermatophyta</taxon>
        <taxon>Magnoliopsida</taxon>
        <taxon>eudicotyledons</taxon>
        <taxon>Gunneridae</taxon>
        <taxon>Pentapetalae</taxon>
        <taxon>asterids</taxon>
        <taxon>campanulids</taxon>
        <taxon>Asterales</taxon>
        <taxon>Asteraceae</taxon>
        <taxon>Cichorioideae</taxon>
        <taxon>Cichorieae</taxon>
        <taxon>Lactucinae</taxon>
        <taxon>Lactuca</taxon>
    </lineage>
</organism>
<dbReference type="Gene3D" id="3.40.395.10">
    <property type="entry name" value="Adenoviral Proteinase, Chain A"/>
    <property type="match status" value="1"/>
</dbReference>
<keyword evidence="2" id="KW-1185">Reference proteome</keyword>
<sequence length="118" mass="13532">MDTLSLNLYDNFRCFDTVNLIDFVHFEELIDHILLNIGYKNHMDFPVQKASITVAGVMDVPQQEWMFGECGVFMLMYMEQLVSGQPIGISISFVIAATQFRNTMGMIYYGSSRKTILN</sequence>
<dbReference type="SUPFAM" id="SSF54001">
    <property type="entry name" value="Cysteine proteinases"/>
    <property type="match status" value="1"/>
</dbReference>
<protein>
    <recommendedName>
        <fullName evidence="3">Ubiquitin-like protease family profile domain-containing protein</fullName>
    </recommendedName>
</protein>
<name>A0AA35VKN6_LACSI</name>